<name>A0ABS3KKZ5_9PROT</name>
<reference evidence="4 5" key="1">
    <citation type="submission" date="2020-09" db="EMBL/GenBank/DDBJ databases">
        <title>Roseomonas.</title>
        <authorList>
            <person name="Zhu W."/>
        </authorList>
    </citation>
    <scope>NUCLEOTIDE SEQUENCE [LARGE SCALE GENOMIC DNA]</scope>
    <source>
        <strain evidence="4 5">573</strain>
    </source>
</reference>
<sequence>MRILLAEDDLFTRMDLAESLSSAGHEVVEAMNGDQAQKILEYPGKIGMVITDLNMPGSNGITVATKARQHFPDVAVLFITSRADLLISKQAPRPYSYLQKPFAPAQFLAAVKLALAKQDRDTQH</sequence>
<dbReference type="Gene3D" id="3.40.50.2300">
    <property type="match status" value="1"/>
</dbReference>
<dbReference type="RefSeq" id="WP_207415559.1">
    <property type="nucleotide sequence ID" value="NZ_CP061177.1"/>
</dbReference>
<keyword evidence="1 2" id="KW-0597">Phosphoprotein</keyword>
<evidence type="ECO:0000313" key="5">
    <source>
        <dbReference type="Proteomes" id="UP001518989"/>
    </source>
</evidence>
<keyword evidence="5" id="KW-1185">Reference proteome</keyword>
<gene>
    <name evidence="4" type="ORF">IAI61_03665</name>
</gene>
<evidence type="ECO:0000256" key="2">
    <source>
        <dbReference type="PROSITE-ProRule" id="PRU00169"/>
    </source>
</evidence>
<dbReference type="Pfam" id="PF00072">
    <property type="entry name" value="Response_reg"/>
    <property type="match status" value="1"/>
</dbReference>
<dbReference type="PROSITE" id="PS50110">
    <property type="entry name" value="RESPONSE_REGULATORY"/>
    <property type="match status" value="1"/>
</dbReference>
<dbReference type="InterPro" id="IPR001789">
    <property type="entry name" value="Sig_transdc_resp-reg_receiver"/>
</dbReference>
<proteinExistence type="predicted"/>
<accession>A0ABS3KKZ5</accession>
<feature type="modified residue" description="4-aspartylphosphate" evidence="2">
    <location>
        <position position="52"/>
    </location>
</feature>
<evidence type="ECO:0000259" key="3">
    <source>
        <dbReference type="PROSITE" id="PS50110"/>
    </source>
</evidence>
<organism evidence="4 5">
    <name type="scientific">Roseomonas haemaphysalidis</name>
    <dbReference type="NCBI Taxonomy" id="2768162"/>
    <lineage>
        <taxon>Bacteria</taxon>
        <taxon>Pseudomonadati</taxon>
        <taxon>Pseudomonadota</taxon>
        <taxon>Alphaproteobacteria</taxon>
        <taxon>Acetobacterales</taxon>
        <taxon>Roseomonadaceae</taxon>
        <taxon>Roseomonas</taxon>
    </lineage>
</organism>
<dbReference type="SMART" id="SM00448">
    <property type="entry name" value="REC"/>
    <property type="match status" value="1"/>
</dbReference>
<feature type="domain" description="Response regulatory" evidence="3">
    <location>
        <begin position="2"/>
        <end position="115"/>
    </location>
</feature>
<protein>
    <submittedName>
        <fullName evidence="4">Response regulator</fullName>
    </submittedName>
</protein>
<dbReference type="SUPFAM" id="SSF52172">
    <property type="entry name" value="CheY-like"/>
    <property type="match status" value="1"/>
</dbReference>
<dbReference type="Proteomes" id="UP001518989">
    <property type="component" value="Unassembled WGS sequence"/>
</dbReference>
<dbReference type="PANTHER" id="PTHR44591:SF21">
    <property type="entry name" value="TWO-COMPONENT RESPONSE REGULATOR"/>
    <property type="match status" value="1"/>
</dbReference>
<comment type="caution">
    <text evidence="4">The sequence shown here is derived from an EMBL/GenBank/DDBJ whole genome shotgun (WGS) entry which is preliminary data.</text>
</comment>
<evidence type="ECO:0000313" key="4">
    <source>
        <dbReference type="EMBL" id="MBO1078116.1"/>
    </source>
</evidence>
<dbReference type="PANTHER" id="PTHR44591">
    <property type="entry name" value="STRESS RESPONSE REGULATOR PROTEIN 1"/>
    <property type="match status" value="1"/>
</dbReference>
<dbReference type="EMBL" id="JACTNG010000002">
    <property type="protein sequence ID" value="MBO1078116.1"/>
    <property type="molecule type" value="Genomic_DNA"/>
</dbReference>
<dbReference type="InterPro" id="IPR011006">
    <property type="entry name" value="CheY-like_superfamily"/>
</dbReference>
<evidence type="ECO:0000256" key="1">
    <source>
        <dbReference type="ARBA" id="ARBA00022553"/>
    </source>
</evidence>
<dbReference type="InterPro" id="IPR050595">
    <property type="entry name" value="Bact_response_regulator"/>
</dbReference>